<evidence type="ECO:0000256" key="3">
    <source>
        <dbReference type="ARBA" id="ARBA00022679"/>
    </source>
</evidence>
<dbReference type="STRING" id="1423730.FC75_GL000276"/>
<dbReference type="GO" id="GO:0008654">
    <property type="term" value="P:phospholipid biosynthetic process"/>
    <property type="evidence" value="ECO:0007669"/>
    <property type="project" value="UniProtKB-KW"/>
</dbReference>
<dbReference type="SMART" id="SM00046">
    <property type="entry name" value="DAGKc"/>
    <property type="match status" value="1"/>
</dbReference>
<dbReference type="SUPFAM" id="SSF111331">
    <property type="entry name" value="NAD kinase/diacylglycerol kinase-like"/>
    <property type="match status" value="1"/>
</dbReference>
<dbReference type="NCBIfam" id="TIGR00147">
    <property type="entry name" value="YegS/Rv2252/BmrU family lipid kinase"/>
    <property type="match status" value="1"/>
</dbReference>
<evidence type="ECO:0000256" key="2">
    <source>
        <dbReference type="ARBA" id="ARBA00005983"/>
    </source>
</evidence>
<accession>A0A0R2FL48</accession>
<evidence type="ECO:0000313" key="10">
    <source>
        <dbReference type="EMBL" id="KRN25546.1"/>
    </source>
</evidence>
<dbReference type="Proteomes" id="UP000050865">
    <property type="component" value="Unassembled WGS sequence"/>
</dbReference>
<dbReference type="PANTHER" id="PTHR12358:SF54">
    <property type="entry name" value="SPHINGOSINE KINASE RELATED PROTEIN"/>
    <property type="match status" value="1"/>
</dbReference>
<comment type="similarity">
    <text evidence="2">Belongs to the diacylglycerol/lipid kinase family.</text>
</comment>
<dbReference type="Pfam" id="PF19279">
    <property type="entry name" value="YegS_C"/>
    <property type="match status" value="1"/>
</dbReference>
<dbReference type="GO" id="GO:0005524">
    <property type="term" value="F:ATP binding"/>
    <property type="evidence" value="ECO:0007669"/>
    <property type="project" value="UniProtKB-KW"/>
</dbReference>
<dbReference type="InterPro" id="IPR001206">
    <property type="entry name" value="Diacylglycerol_kinase_cat_dom"/>
</dbReference>
<keyword evidence="7" id="KW-0594">Phospholipid biosynthesis</keyword>
<organism evidence="10 11">
    <name type="scientific">Lacticaseibacillus camelliae DSM 22697 = JCM 13995</name>
    <dbReference type="NCBI Taxonomy" id="1423730"/>
    <lineage>
        <taxon>Bacteria</taxon>
        <taxon>Bacillati</taxon>
        <taxon>Bacillota</taxon>
        <taxon>Bacilli</taxon>
        <taxon>Lactobacillales</taxon>
        <taxon>Lactobacillaceae</taxon>
        <taxon>Lacticaseibacillus</taxon>
    </lineage>
</organism>
<sequence length="327" mass="36296">MIFGGGERMAAAFYYIIFNPAAGSGNAVDTLKAVRKVMNDRAIEYEVRVSRYSGHTVQLAKQIGSFNDHPGAVVLVIGGDGTLNQTITGLKMTRQADLPVGYIPAGSGNDFARGIGLPDDPMQALECVLSAEKPLVLDVGQYTEQTHQESGYFVNNVGIGYDGNTIAHSSHSQIKTFLNRFHLGKLSYFVTAVIVFFAQKPFTVIVYDQQGRMEIIQNAFLVDATNHPYFGGGIRFMPGAVPTDGLLDLVVAEHPNWVAFLFYLIQMIRGKAHKYERVHYFKGTHLRLETAELEQGQMDGEEMGTRPFELEFTVAKQNFWFNLPTKN</sequence>
<feature type="domain" description="DAGKc" evidence="9">
    <location>
        <begin position="9"/>
        <end position="145"/>
    </location>
</feature>
<dbReference type="AlphaFoldDB" id="A0A0R2FL48"/>
<dbReference type="PROSITE" id="PS50146">
    <property type="entry name" value="DAGK"/>
    <property type="match status" value="1"/>
</dbReference>
<evidence type="ECO:0000256" key="7">
    <source>
        <dbReference type="ARBA" id="ARBA00023209"/>
    </source>
</evidence>
<dbReference type="EMBL" id="AYZJ01000009">
    <property type="protein sequence ID" value="KRN25546.1"/>
    <property type="molecule type" value="Genomic_DNA"/>
</dbReference>
<evidence type="ECO:0000256" key="5">
    <source>
        <dbReference type="ARBA" id="ARBA00022777"/>
    </source>
</evidence>
<dbReference type="PATRIC" id="fig|1423730.4.peg.292"/>
<dbReference type="InterPro" id="IPR016064">
    <property type="entry name" value="NAD/diacylglycerol_kinase_sf"/>
</dbReference>
<dbReference type="Gene3D" id="2.60.200.40">
    <property type="match status" value="1"/>
</dbReference>
<dbReference type="InterPro" id="IPR005218">
    <property type="entry name" value="Diacylglycerol/lipid_kinase"/>
</dbReference>
<proteinExistence type="inferred from homology"/>
<comment type="caution">
    <text evidence="10">The sequence shown here is derived from an EMBL/GenBank/DDBJ whole genome shotgun (WGS) entry which is preliminary data.</text>
</comment>
<keyword evidence="7" id="KW-0443">Lipid metabolism</keyword>
<keyword evidence="7" id="KW-0444">Lipid biosynthesis</keyword>
<dbReference type="PANTHER" id="PTHR12358">
    <property type="entry name" value="SPHINGOSINE KINASE"/>
    <property type="match status" value="1"/>
</dbReference>
<protein>
    <submittedName>
        <fullName evidence="10">Diacylglycerol kinase family protein</fullName>
    </submittedName>
</protein>
<dbReference type="Pfam" id="PF00781">
    <property type="entry name" value="DAGK_cat"/>
    <property type="match status" value="1"/>
</dbReference>
<evidence type="ECO:0000256" key="1">
    <source>
        <dbReference type="ARBA" id="ARBA00001946"/>
    </source>
</evidence>
<name>A0A0R2FL48_9LACO</name>
<dbReference type="GO" id="GO:0016301">
    <property type="term" value="F:kinase activity"/>
    <property type="evidence" value="ECO:0007669"/>
    <property type="project" value="UniProtKB-KW"/>
</dbReference>
<comment type="cofactor">
    <cofactor evidence="1">
        <name>Mg(2+)</name>
        <dbReference type="ChEBI" id="CHEBI:18420"/>
    </cofactor>
</comment>
<keyword evidence="3" id="KW-0808">Transferase</keyword>
<dbReference type="InterPro" id="IPR050187">
    <property type="entry name" value="Lipid_Phosphate_FormReg"/>
</dbReference>
<keyword evidence="4" id="KW-0547">Nucleotide-binding</keyword>
<dbReference type="InterPro" id="IPR017438">
    <property type="entry name" value="ATP-NAD_kinase_N"/>
</dbReference>
<keyword evidence="11" id="KW-1185">Reference proteome</keyword>
<keyword evidence="8" id="KW-1208">Phospholipid metabolism</keyword>
<evidence type="ECO:0000256" key="4">
    <source>
        <dbReference type="ARBA" id="ARBA00022741"/>
    </source>
</evidence>
<evidence type="ECO:0000256" key="8">
    <source>
        <dbReference type="ARBA" id="ARBA00023264"/>
    </source>
</evidence>
<reference evidence="10 11" key="1">
    <citation type="journal article" date="2015" name="Genome Announc.">
        <title>Expanding the biotechnology potential of lactobacilli through comparative genomics of 213 strains and associated genera.</title>
        <authorList>
            <person name="Sun Z."/>
            <person name="Harris H.M."/>
            <person name="McCann A."/>
            <person name="Guo C."/>
            <person name="Argimon S."/>
            <person name="Zhang W."/>
            <person name="Yang X."/>
            <person name="Jeffery I.B."/>
            <person name="Cooney J.C."/>
            <person name="Kagawa T.F."/>
            <person name="Liu W."/>
            <person name="Song Y."/>
            <person name="Salvetti E."/>
            <person name="Wrobel A."/>
            <person name="Rasinkangas P."/>
            <person name="Parkhill J."/>
            <person name="Rea M.C."/>
            <person name="O'Sullivan O."/>
            <person name="Ritari J."/>
            <person name="Douillard F.P."/>
            <person name="Paul Ross R."/>
            <person name="Yang R."/>
            <person name="Briner A.E."/>
            <person name="Felis G.E."/>
            <person name="de Vos W.M."/>
            <person name="Barrangou R."/>
            <person name="Klaenhammer T.R."/>
            <person name="Caufield P.W."/>
            <person name="Cui Y."/>
            <person name="Zhang H."/>
            <person name="O'Toole P.W."/>
        </authorList>
    </citation>
    <scope>NUCLEOTIDE SEQUENCE [LARGE SCALE GENOMIC DNA]</scope>
    <source>
        <strain evidence="10 11">DSM 22697</strain>
    </source>
</reference>
<keyword evidence="6" id="KW-0067">ATP-binding</keyword>
<keyword evidence="5 10" id="KW-0418">Kinase</keyword>
<dbReference type="InterPro" id="IPR045540">
    <property type="entry name" value="YegS/DAGK_C"/>
</dbReference>
<gene>
    <name evidence="10" type="ORF">FC75_GL000276</name>
</gene>
<evidence type="ECO:0000313" key="11">
    <source>
        <dbReference type="Proteomes" id="UP000050865"/>
    </source>
</evidence>
<dbReference type="Gene3D" id="3.40.50.10330">
    <property type="entry name" value="Probable inorganic polyphosphate/atp-NAD kinase, domain 1"/>
    <property type="match status" value="1"/>
</dbReference>
<evidence type="ECO:0000256" key="6">
    <source>
        <dbReference type="ARBA" id="ARBA00022840"/>
    </source>
</evidence>
<evidence type="ECO:0000259" key="9">
    <source>
        <dbReference type="PROSITE" id="PS50146"/>
    </source>
</evidence>